<dbReference type="EMBL" id="JAGSOG010000219">
    <property type="protein sequence ID" value="MBR7837637.1"/>
    <property type="molecule type" value="Genomic_DNA"/>
</dbReference>
<proteinExistence type="predicted"/>
<keyword evidence="1" id="KW-0472">Membrane</keyword>
<keyword evidence="1" id="KW-0812">Transmembrane</keyword>
<protein>
    <submittedName>
        <fullName evidence="2">Uncharacterized protein</fullName>
    </submittedName>
</protein>
<evidence type="ECO:0000313" key="2">
    <source>
        <dbReference type="EMBL" id="MBR7837637.1"/>
    </source>
</evidence>
<organism evidence="2 3">
    <name type="scientific">Actinospica durhamensis</name>
    <dbReference type="NCBI Taxonomy" id="1508375"/>
    <lineage>
        <taxon>Bacteria</taxon>
        <taxon>Bacillati</taxon>
        <taxon>Actinomycetota</taxon>
        <taxon>Actinomycetes</taxon>
        <taxon>Catenulisporales</taxon>
        <taxon>Actinospicaceae</taxon>
        <taxon>Actinospica</taxon>
    </lineage>
</organism>
<gene>
    <name evidence="2" type="ORF">KDL01_30435</name>
</gene>
<feature type="non-terminal residue" evidence="2">
    <location>
        <position position="65"/>
    </location>
</feature>
<evidence type="ECO:0000256" key="1">
    <source>
        <dbReference type="SAM" id="Phobius"/>
    </source>
</evidence>
<accession>A0A941EWH6</accession>
<keyword evidence="3" id="KW-1185">Reference proteome</keyword>
<evidence type="ECO:0000313" key="3">
    <source>
        <dbReference type="Proteomes" id="UP000675781"/>
    </source>
</evidence>
<sequence>MRTRIKLPSDPYAEATPRRPRRRVPFIAVGFVLALLAVIAIVNQGHGSGDKPAAATSPTPGAPAA</sequence>
<keyword evidence="1" id="KW-1133">Transmembrane helix</keyword>
<dbReference type="AlphaFoldDB" id="A0A941EWH6"/>
<name>A0A941EWH6_9ACTN</name>
<dbReference type="Proteomes" id="UP000675781">
    <property type="component" value="Unassembled WGS sequence"/>
</dbReference>
<comment type="caution">
    <text evidence="2">The sequence shown here is derived from an EMBL/GenBank/DDBJ whole genome shotgun (WGS) entry which is preliminary data.</text>
</comment>
<feature type="transmembrane region" description="Helical" evidence="1">
    <location>
        <begin position="24"/>
        <end position="42"/>
    </location>
</feature>
<reference evidence="2" key="1">
    <citation type="submission" date="2021-04" db="EMBL/GenBank/DDBJ databases">
        <title>Genome based classification of Actinospica acidithermotolerans sp. nov., an actinobacterium isolated from an Indonesian hot spring.</title>
        <authorList>
            <person name="Kusuma A.B."/>
            <person name="Putra K.E."/>
            <person name="Nafisah S."/>
            <person name="Loh J."/>
            <person name="Nouioui I."/>
            <person name="Goodfellow M."/>
        </authorList>
    </citation>
    <scope>NUCLEOTIDE SEQUENCE</scope>
    <source>
        <strain evidence="2">CSCA 57</strain>
    </source>
</reference>